<feature type="chain" id="PRO_5039388705" evidence="1">
    <location>
        <begin position="22"/>
        <end position="392"/>
    </location>
</feature>
<evidence type="ECO:0000256" key="1">
    <source>
        <dbReference type="SAM" id="SignalP"/>
    </source>
</evidence>
<dbReference type="PANTHER" id="PTHR34853">
    <property type="match status" value="1"/>
</dbReference>
<dbReference type="InterPro" id="IPR005152">
    <property type="entry name" value="Lipase_secreted"/>
</dbReference>
<evidence type="ECO:0000313" key="2">
    <source>
        <dbReference type="EMBL" id="NDK91957.1"/>
    </source>
</evidence>
<dbReference type="Gene3D" id="3.40.50.1820">
    <property type="entry name" value="alpha/beta hydrolase"/>
    <property type="match status" value="1"/>
</dbReference>
<dbReference type="EMBL" id="JAADZU010000091">
    <property type="protein sequence ID" value="NDK91957.1"/>
    <property type="molecule type" value="Genomic_DNA"/>
</dbReference>
<feature type="signal peptide" evidence="1">
    <location>
        <begin position="1"/>
        <end position="21"/>
    </location>
</feature>
<evidence type="ECO:0000313" key="3">
    <source>
        <dbReference type="Proteomes" id="UP000466307"/>
    </source>
</evidence>
<dbReference type="Pfam" id="PF03583">
    <property type="entry name" value="LIP"/>
    <property type="match status" value="1"/>
</dbReference>
<comment type="caution">
    <text evidence="2">The sequence shown here is derived from an EMBL/GenBank/DDBJ whole genome shotgun (WGS) entry which is preliminary data.</text>
</comment>
<accession>A0A7K3LWM5</accession>
<sequence>MSAALAVLLAVALTTAAGVAAADGVPGAGTSDPRVVASHPVHNRVVALPAASSTTFIRYTSISVRGTPTQMTGTLLLPRGVPPAGGWPLAVWNHETTGGADACAPSGARSGDPDVAAMTTGDEIVSGLLARGFAVVRPDFEGLGGPGPHPYLIGHSLARSAIDAAVAVARADPRIGRDVVVAGHSEGAVAALFAAGAPESQWRGLHLRGVSAVAPPSGIVDAFEPFAEIPVAGPAVSELTGLAALVISGGMAAGPDFAALMVDGGLSPRARHLLAQIETRCYSGLIRPDSFGGLAPSGFLGSRGEQARRAIIDLVDRNDVAGLRIRPDLPIRLDAGTFDTVAPAPTVAALADRYRAQGSAVTVATHATTHALLPSQPSAATGIVRWLVGVAG</sequence>
<dbReference type="InterPro" id="IPR029058">
    <property type="entry name" value="AB_hydrolase_fold"/>
</dbReference>
<dbReference type="RefSeq" id="WP_059037396.1">
    <property type="nucleotide sequence ID" value="NZ_JAADZU010000091.1"/>
</dbReference>
<reference evidence="2 3" key="1">
    <citation type="submission" date="2020-01" db="EMBL/GenBank/DDBJ databases">
        <title>Investigation of new actinobacteria for the biodesulphurisation of diesel fuel.</title>
        <authorList>
            <person name="Athi Narayanan S.M."/>
        </authorList>
    </citation>
    <scope>NUCLEOTIDE SEQUENCE [LARGE SCALE GENOMIC DNA]</scope>
    <source>
        <strain evidence="2 3">213E</strain>
    </source>
</reference>
<dbReference type="GO" id="GO:0004806">
    <property type="term" value="F:triacylglycerol lipase activity"/>
    <property type="evidence" value="ECO:0007669"/>
    <property type="project" value="InterPro"/>
</dbReference>
<proteinExistence type="predicted"/>
<name>A0A7K3LWM5_9ACTN</name>
<gene>
    <name evidence="2" type="ORF">GYA93_20645</name>
</gene>
<organism evidence="2 3">
    <name type="scientific">Gordonia desulfuricans</name>
    <dbReference type="NCBI Taxonomy" id="89051"/>
    <lineage>
        <taxon>Bacteria</taxon>
        <taxon>Bacillati</taxon>
        <taxon>Actinomycetota</taxon>
        <taxon>Actinomycetes</taxon>
        <taxon>Mycobacteriales</taxon>
        <taxon>Gordoniaceae</taxon>
        <taxon>Gordonia</taxon>
    </lineage>
</organism>
<dbReference type="AlphaFoldDB" id="A0A7K3LWM5"/>
<dbReference type="Proteomes" id="UP000466307">
    <property type="component" value="Unassembled WGS sequence"/>
</dbReference>
<dbReference type="PANTHER" id="PTHR34853:SF1">
    <property type="entry name" value="LIPASE 5"/>
    <property type="match status" value="1"/>
</dbReference>
<keyword evidence="3" id="KW-1185">Reference proteome</keyword>
<protein>
    <submittedName>
        <fullName evidence="2">Lipase</fullName>
    </submittedName>
</protein>
<dbReference type="SUPFAM" id="SSF53474">
    <property type="entry name" value="alpha/beta-Hydrolases"/>
    <property type="match status" value="1"/>
</dbReference>
<dbReference type="PIRSF" id="PIRSF029171">
    <property type="entry name" value="Esterase_LipA"/>
    <property type="match status" value="1"/>
</dbReference>
<dbReference type="GO" id="GO:0016042">
    <property type="term" value="P:lipid catabolic process"/>
    <property type="evidence" value="ECO:0007669"/>
    <property type="project" value="InterPro"/>
</dbReference>
<keyword evidence="1" id="KW-0732">Signal</keyword>